<dbReference type="EMBL" id="GU735166">
    <property type="protein sequence ID" value="ADE29184.1"/>
    <property type="molecule type" value="Genomic_DNA"/>
</dbReference>
<organism evidence="2">
    <name type="scientific">uncultured virus</name>
    <dbReference type="NCBI Taxonomy" id="340016"/>
    <lineage>
        <taxon>Viruses</taxon>
        <taxon>environmental samples</taxon>
    </lineage>
</organism>
<feature type="region of interest" description="Disordered" evidence="1">
    <location>
        <begin position="23"/>
        <end position="42"/>
    </location>
</feature>
<evidence type="ECO:0000313" key="2">
    <source>
        <dbReference type="EMBL" id="ADE29184.1"/>
    </source>
</evidence>
<accession>D5L2C5</accession>
<reference evidence="2" key="1">
    <citation type="journal article" date="2010" name="Environ. Microbiol.">
        <title>The metavirome of a hypersaline environment.</title>
        <authorList>
            <person name="Santos F."/>
            <person name="Yarza P."/>
            <person name="Parro V."/>
            <person name="Briones C."/>
            <person name="Anton J."/>
        </authorList>
    </citation>
    <scope>NUCLEOTIDE SEQUENCE</scope>
</reference>
<proteinExistence type="predicted"/>
<sequence length="142" mass="15753">MSATTTATVTIYYTINHFVTTDTETDTDTDTSTSTSTDSNAINASAVHGDDAVHIWFDNLSDYQTESADIIIEQPPTGFHWEVDMSGYTEHPPKLNPESYISDIKAITTETEFSAIKEAYMAGEIKRVSPWDTPLTDTYTQP</sequence>
<name>D5L2C5_9VIRU</name>
<evidence type="ECO:0000256" key="1">
    <source>
        <dbReference type="SAM" id="MobiDB-lite"/>
    </source>
</evidence>
<feature type="compositionally biased region" description="Low complexity" evidence="1">
    <location>
        <begin position="30"/>
        <end position="39"/>
    </location>
</feature>
<protein>
    <submittedName>
        <fullName evidence="2">Uncharacterized protein</fullName>
    </submittedName>
</protein>